<sequence>MEALETGSGRQPPNDRDTERTDTTTSEDRRSGLNDPNVCRTVSGIVLQDGEDLLTKGNGIIHALGNDVLTRVQITGETRLRSYIHDRPSMINISIRNFKKRSSCYATNIFLTKGSVQECLHQKQQVSC</sequence>
<dbReference type="AlphaFoldDB" id="A0A9D4RRE9"/>
<evidence type="ECO:0000313" key="3">
    <source>
        <dbReference type="Proteomes" id="UP000828390"/>
    </source>
</evidence>
<comment type="caution">
    <text evidence="2">The sequence shown here is derived from an EMBL/GenBank/DDBJ whole genome shotgun (WGS) entry which is preliminary data.</text>
</comment>
<accession>A0A9D4RRE9</accession>
<dbReference type="EMBL" id="JAIWYP010000002">
    <property type="protein sequence ID" value="KAH3875925.1"/>
    <property type="molecule type" value="Genomic_DNA"/>
</dbReference>
<proteinExistence type="predicted"/>
<reference evidence="2" key="1">
    <citation type="journal article" date="2019" name="bioRxiv">
        <title>The Genome of the Zebra Mussel, Dreissena polymorpha: A Resource for Invasive Species Research.</title>
        <authorList>
            <person name="McCartney M.A."/>
            <person name="Auch B."/>
            <person name="Kono T."/>
            <person name="Mallez S."/>
            <person name="Zhang Y."/>
            <person name="Obille A."/>
            <person name="Becker A."/>
            <person name="Abrahante J.E."/>
            <person name="Garbe J."/>
            <person name="Badalamenti J.P."/>
            <person name="Herman A."/>
            <person name="Mangelson H."/>
            <person name="Liachko I."/>
            <person name="Sullivan S."/>
            <person name="Sone E.D."/>
            <person name="Koren S."/>
            <person name="Silverstein K.A.T."/>
            <person name="Beckman K.B."/>
            <person name="Gohl D.M."/>
        </authorList>
    </citation>
    <scope>NUCLEOTIDE SEQUENCE</scope>
    <source>
        <strain evidence="2">Duluth1</strain>
        <tissue evidence="2">Whole animal</tissue>
    </source>
</reference>
<organism evidence="2 3">
    <name type="scientific">Dreissena polymorpha</name>
    <name type="common">Zebra mussel</name>
    <name type="synonym">Mytilus polymorpha</name>
    <dbReference type="NCBI Taxonomy" id="45954"/>
    <lineage>
        <taxon>Eukaryota</taxon>
        <taxon>Metazoa</taxon>
        <taxon>Spiralia</taxon>
        <taxon>Lophotrochozoa</taxon>
        <taxon>Mollusca</taxon>
        <taxon>Bivalvia</taxon>
        <taxon>Autobranchia</taxon>
        <taxon>Heteroconchia</taxon>
        <taxon>Euheterodonta</taxon>
        <taxon>Imparidentia</taxon>
        <taxon>Neoheterodontei</taxon>
        <taxon>Myida</taxon>
        <taxon>Dreissenoidea</taxon>
        <taxon>Dreissenidae</taxon>
        <taxon>Dreissena</taxon>
    </lineage>
</organism>
<dbReference type="Proteomes" id="UP000828390">
    <property type="component" value="Unassembled WGS sequence"/>
</dbReference>
<protein>
    <submittedName>
        <fullName evidence="2">Uncharacterized protein</fullName>
    </submittedName>
</protein>
<gene>
    <name evidence="2" type="ORF">DPMN_039204</name>
</gene>
<evidence type="ECO:0000313" key="2">
    <source>
        <dbReference type="EMBL" id="KAH3875925.1"/>
    </source>
</evidence>
<feature type="compositionally biased region" description="Basic and acidic residues" evidence="1">
    <location>
        <begin position="13"/>
        <end position="32"/>
    </location>
</feature>
<reference evidence="2" key="2">
    <citation type="submission" date="2020-11" db="EMBL/GenBank/DDBJ databases">
        <authorList>
            <person name="McCartney M.A."/>
            <person name="Auch B."/>
            <person name="Kono T."/>
            <person name="Mallez S."/>
            <person name="Becker A."/>
            <person name="Gohl D.M."/>
            <person name="Silverstein K.A.T."/>
            <person name="Koren S."/>
            <person name="Bechman K.B."/>
            <person name="Herman A."/>
            <person name="Abrahante J.E."/>
            <person name="Garbe J."/>
        </authorList>
    </citation>
    <scope>NUCLEOTIDE SEQUENCE</scope>
    <source>
        <strain evidence="2">Duluth1</strain>
        <tissue evidence="2">Whole animal</tissue>
    </source>
</reference>
<keyword evidence="3" id="KW-1185">Reference proteome</keyword>
<feature type="region of interest" description="Disordered" evidence="1">
    <location>
        <begin position="1"/>
        <end position="36"/>
    </location>
</feature>
<evidence type="ECO:0000256" key="1">
    <source>
        <dbReference type="SAM" id="MobiDB-lite"/>
    </source>
</evidence>
<name>A0A9D4RRE9_DREPO</name>